<evidence type="ECO:0000313" key="9">
    <source>
        <dbReference type="Proteomes" id="UP000243904"/>
    </source>
</evidence>
<dbReference type="InterPro" id="IPR032831">
    <property type="entry name" value="LptM_cons"/>
</dbReference>
<keyword evidence="6 8" id="KW-0449">Lipoprotein</keyword>
<reference evidence="9" key="1">
    <citation type="submission" date="2016-10" db="EMBL/GenBank/DDBJ databases">
        <authorList>
            <person name="Varghese N."/>
            <person name="Submissions S."/>
        </authorList>
    </citation>
    <scope>NUCLEOTIDE SEQUENCE [LARGE SCALE GENOMIC DNA]</scope>
    <source>
        <strain evidence="9">GAS369</strain>
    </source>
</reference>
<protein>
    <submittedName>
        <fullName evidence="8">Lipoprotein-attachment site-containing protein</fullName>
    </submittedName>
</protein>
<name>A0A1H1XCU1_9BRAD</name>
<organism evidence="8 9">
    <name type="scientific">Bradyrhizobium canariense</name>
    <dbReference type="NCBI Taxonomy" id="255045"/>
    <lineage>
        <taxon>Bacteria</taxon>
        <taxon>Pseudomonadati</taxon>
        <taxon>Pseudomonadota</taxon>
        <taxon>Alphaproteobacteria</taxon>
        <taxon>Hyphomicrobiales</taxon>
        <taxon>Nitrobacteraceae</taxon>
        <taxon>Bradyrhizobium</taxon>
    </lineage>
</organism>
<evidence type="ECO:0000256" key="6">
    <source>
        <dbReference type="ARBA" id="ARBA00023288"/>
    </source>
</evidence>
<dbReference type="AlphaFoldDB" id="A0A1H1XCU1"/>
<evidence type="ECO:0000256" key="2">
    <source>
        <dbReference type="ARBA" id="ARBA00022729"/>
    </source>
</evidence>
<dbReference type="NCBIfam" id="NF047847">
    <property type="entry name" value="SS_mature_LptM"/>
    <property type="match status" value="1"/>
</dbReference>
<keyword evidence="3" id="KW-0472">Membrane</keyword>
<dbReference type="Pfam" id="PF13627">
    <property type="entry name" value="LptM_cons"/>
    <property type="match status" value="1"/>
</dbReference>
<feature type="region of interest" description="Disordered" evidence="7">
    <location>
        <begin position="29"/>
        <end position="99"/>
    </location>
</feature>
<sequence>MNRISSPLSPRWAIVLLAAAVLTLAGCGRKGPLDLPPTGSQPPAAGSTGSQSSAAAPTDTAAEQASTPSVFNPSYGTDAPPVAPKGAKKSFILDPLLDN</sequence>
<dbReference type="GO" id="GO:0009279">
    <property type="term" value="C:cell outer membrane"/>
    <property type="evidence" value="ECO:0007669"/>
    <property type="project" value="UniProtKB-SubCell"/>
</dbReference>
<dbReference type="EMBL" id="LT629750">
    <property type="protein sequence ID" value="SDT07097.1"/>
    <property type="molecule type" value="Genomic_DNA"/>
</dbReference>
<feature type="compositionally biased region" description="Low complexity" evidence="7">
    <location>
        <begin position="42"/>
        <end position="66"/>
    </location>
</feature>
<evidence type="ECO:0000256" key="7">
    <source>
        <dbReference type="SAM" id="MobiDB-lite"/>
    </source>
</evidence>
<proteinExistence type="predicted"/>
<dbReference type="Proteomes" id="UP000243904">
    <property type="component" value="Chromosome I"/>
</dbReference>
<keyword evidence="9" id="KW-1185">Reference proteome</keyword>
<evidence type="ECO:0000256" key="3">
    <source>
        <dbReference type="ARBA" id="ARBA00023136"/>
    </source>
</evidence>
<accession>A0A1H1XCU1</accession>
<evidence type="ECO:0000256" key="5">
    <source>
        <dbReference type="ARBA" id="ARBA00023237"/>
    </source>
</evidence>
<keyword evidence="2" id="KW-0732">Signal</keyword>
<keyword evidence="5" id="KW-0998">Cell outer membrane</keyword>
<gene>
    <name evidence="8" type="ORF">SAMN05444158_4270</name>
</gene>
<evidence type="ECO:0000313" key="8">
    <source>
        <dbReference type="EMBL" id="SDT07097.1"/>
    </source>
</evidence>
<dbReference type="RefSeq" id="WP_100384232.1">
    <property type="nucleotide sequence ID" value="NZ_LT629750.1"/>
</dbReference>
<dbReference type="PROSITE" id="PS51257">
    <property type="entry name" value="PROKAR_LIPOPROTEIN"/>
    <property type="match status" value="1"/>
</dbReference>
<evidence type="ECO:0000256" key="4">
    <source>
        <dbReference type="ARBA" id="ARBA00023139"/>
    </source>
</evidence>
<comment type="subcellular location">
    <subcellularLocation>
        <location evidence="1">Cell outer membrane</location>
        <topology evidence="1">Lipid-anchor</topology>
    </subcellularLocation>
</comment>
<keyword evidence="4" id="KW-0564">Palmitate</keyword>
<evidence type="ECO:0000256" key="1">
    <source>
        <dbReference type="ARBA" id="ARBA00004459"/>
    </source>
</evidence>